<evidence type="ECO:0000256" key="1">
    <source>
        <dbReference type="SAM" id="Phobius"/>
    </source>
</evidence>
<name>A0A3S7GWN9_STAHO</name>
<keyword evidence="1" id="KW-0812">Transmembrane</keyword>
<feature type="transmembrane region" description="Helical" evidence="1">
    <location>
        <begin position="7"/>
        <end position="26"/>
    </location>
</feature>
<sequence>MSKKQKIIRIIIILAISLVVAIAFFFGTKAYQGHKNVQLVDNYIEQKHLKDKIKSEKTLYSAKRGVYYKQVVFKDEPNLTYIIQPIGTRKGILVEGFDTETKKSIKSAKHNYFNQNYKP</sequence>
<reference evidence="3 4" key="2">
    <citation type="submission" date="2022-06" db="EMBL/GenBank/DDBJ databases">
        <title>Staphylococcus hominis ShoR14 genome sequence.</title>
        <authorList>
            <person name="Yeo C.C."/>
            <person name="Chew C.H."/>
            <person name="Che Hamzah A.M."/>
            <person name="Al-Trad E.I."/>
        </authorList>
    </citation>
    <scope>NUCLEOTIDE SEQUENCE [LARGE SCALE GENOMIC DNA]</scope>
    <source>
        <strain evidence="3 4">ShoR14</strain>
    </source>
</reference>
<organism evidence="2">
    <name type="scientific">Staphylococcus hominis</name>
    <dbReference type="NCBI Taxonomy" id="1290"/>
    <lineage>
        <taxon>Bacteria</taxon>
        <taxon>Bacillati</taxon>
        <taxon>Bacillota</taxon>
        <taxon>Bacilli</taxon>
        <taxon>Bacillales</taxon>
        <taxon>Staphylococcaceae</taxon>
        <taxon>Staphylococcus</taxon>
    </lineage>
</organism>
<evidence type="ECO:0000313" key="3">
    <source>
        <dbReference type="EMBL" id="MCM5671625.1"/>
    </source>
</evidence>
<dbReference type="Proteomes" id="UP000665944">
    <property type="component" value="Unassembled WGS sequence"/>
</dbReference>
<keyword evidence="4" id="KW-1185">Reference proteome</keyword>
<dbReference type="EMBL" id="CP014567">
    <property type="protein sequence ID" value="AVI06630.1"/>
    <property type="molecule type" value="Genomic_DNA"/>
</dbReference>
<protein>
    <submittedName>
        <fullName evidence="3">DUF3139 domain-containing protein</fullName>
    </submittedName>
</protein>
<proteinExistence type="predicted"/>
<keyword evidence="1" id="KW-0472">Membrane</keyword>
<dbReference type="AlphaFoldDB" id="A0A3S7GWN9"/>
<accession>A0A3S7GWN9</accession>
<evidence type="ECO:0000313" key="4">
    <source>
        <dbReference type="Proteomes" id="UP000665944"/>
    </source>
</evidence>
<evidence type="ECO:0000313" key="2">
    <source>
        <dbReference type="EMBL" id="AVI06630.1"/>
    </source>
</evidence>
<reference evidence="2" key="1">
    <citation type="submission" date="2016-02" db="EMBL/GenBank/DDBJ databases">
        <title>Genomic sequence of a clinical Staphylococcus hominis isolate.</title>
        <authorList>
            <person name="McClure J.M."/>
            <person name="Zhang K."/>
        </authorList>
    </citation>
    <scope>NUCLEOTIDE SEQUENCE</scope>
    <source>
        <strain evidence="2">C34847</strain>
    </source>
</reference>
<keyword evidence="1" id="KW-1133">Transmembrane helix</keyword>
<gene>
    <name evidence="2" type="ORF">AZE34_07600</name>
    <name evidence="3" type="ORF">J7T32_002440</name>
</gene>
<dbReference type="RefSeq" id="WP_017174954.1">
    <property type="nucleotide sequence ID" value="NZ_CP014567.1"/>
</dbReference>
<dbReference type="Pfam" id="PF11337">
    <property type="entry name" value="DUF3139"/>
    <property type="match status" value="1"/>
</dbReference>
<dbReference type="EMBL" id="JAGHKT020000002">
    <property type="protein sequence ID" value="MCM5671625.1"/>
    <property type="molecule type" value="Genomic_DNA"/>
</dbReference>
<dbReference type="InterPro" id="IPR021486">
    <property type="entry name" value="DUF3139"/>
</dbReference>